<organism evidence="8 9">
    <name type="scientific">Fragariocoptes setiger</name>
    <dbReference type="NCBI Taxonomy" id="1670756"/>
    <lineage>
        <taxon>Eukaryota</taxon>
        <taxon>Metazoa</taxon>
        <taxon>Ecdysozoa</taxon>
        <taxon>Arthropoda</taxon>
        <taxon>Chelicerata</taxon>
        <taxon>Arachnida</taxon>
        <taxon>Acari</taxon>
        <taxon>Acariformes</taxon>
        <taxon>Trombidiformes</taxon>
        <taxon>Prostigmata</taxon>
        <taxon>Eupodina</taxon>
        <taxon>Eriophyoidea</taxon>
        <taxon>Phytoptidae</taxon>
        <taxon>Fragariocoptes</taxon>
    </lineage>
</organism>
<feature type="domain" description="DNA-directed RNA polymerase RBP11-like dimerisation" evidence="7">
    <location>
        <begin position="30"/>
        <end position="101"/>
    </location>
</feature>
<evidence type="ECO:0000256" key="4">
    <source>
        <dbReference type="ARBA" id="ARBA00023242"/>
    </source>
</evidence>
<dbReference type="InterPro" id="IPR009025">
    <property type="entry name" value="RBP11-like_dimer"/>
</dbReference>
<dbReference type="EMBL" id="JAIFTH010000288">
    <property type="protein sequence ID" value="KAG9509914.1"/>
    <property type="molecule type" value="Genomic_DNA"/>
</dbReference>
<evidence type="ECO:0000256" key="5">
    <source>
        <dbReference type="ARBA" id="ARBA00025751"/>
    </source>
</evidence>
<reference evidence="8 9" key="1">
    <citation type="submission" date="2020-10" db="EMBL/GenBank/DDBJ databases">
        <authorList>
            <person name="Klimov P.B."/>
            <person name="Dyachkov S.M."/>
            <person name="Chetverikov P.E."/>
        </authorList>
    </citation>
    <scope>NUCLEOTIDE SEQUENCE [LARGE SCALE GENOMIC DNA]</scope>
    <source>
        <strain evidence="8">BMOC 18-1129-001#AD2665</strain>
        <tissue evidence="8">Entire mites</tissue>
    </source>
</reference>
<evidence type="ECO:0000259" key="7">
    <source>
        <dbReference type="Pfam" id="PF13656"/>
    </source>
</evidence>
<sequence>KFVTIQVMAIRPATDLNRFGVLSIEDDGKCANFEFLDEDHTLGNALRHMLLKDVEVRFCGYASPHPNERRITFQVQVYKGTAIDALERGLRNLRDLNSHVKSVLSKEYQAIQNSGCP</sequence>
<keyword evidence="9" id="KW-1185">Reference proteome</keyword>
<comment type="caution">
    <text evidence="8">The sequence shown here is derived from an EMBL/GenBank/DDBJ whole genome shotgun (WGS) entry which is preliminary data.</text>
</comment>
<dbReference type="PANTHER" id="PTHR13946:SF28">
    <property type="entry name" value="DNA-DIRECTED RNA POLYMERASES I AND III SUBUNIT RPAC2"/>
    <property type="match status" value="1"/>
</dbReference>
<dbReference type="CDD" id="cd07029">
    <property type="entry name" value="RNAP_I_III_AC19"/>
    <property type="match status" value="1"/>
</dbReference>
<name>A0ABQ7S906_9ACAR</name>
<gene>
    <name evidence="8" type="primary">RPC19</name>
    <name evidence="8" type="ORF">GZH46_01551</name>
</gene>
<proteinExistence type="inferred from homology"/>
<evidence type="ECO:0000256" key="2">
    <source>
        <dbReference type="ARBA" id="ARBA00022478"/>
    </source>
</evidence>
<keyword evidence="2" id="KW-0240">DNA-directed RNA polymerase</keyword>
<dbReference type="Proteomes" id="UP000825002">
    <property type="component" value="Unassembled WGS sequence"/>
</dbReference>
<dbReference type="SUPFAM" id="SSF55257">
    <property type="entry name" value="RBP11-like subunits of RNA polymerase"/>
    <property type="match status" value="1"/>
</dbReference>
<feature type="non-terminal residue" evidence="8">
    <location>
        <position position="1"/>
    </location>
</feature>
<dbReference type="PANTHER" id="PTHR13946">
    <property type="entry name" value="DNA-DIRECTED RNA POLYMERASE I,II,III"/>
    <property type="match status" value="1"/>
</dbReference>
<dbReference type="PROSITE" id="PS01154">
    <property type="entry name" value="RNA_POL_L_13KD"/>
    <property type="match status" value="1"/>
</dbReference>
<keyword evidence="4" id="KW-0539">Nucleus</keyword>
<dbReference type="InterPro" id="IPR036603">
    <property type="entry name" value="RBP11-like"/>
</dbReference>
<evidence type="ECO:0000313" key="8">
    <source>
        <dbReference type="EMBL" id="KAG9509914.1"/>
    </source>
</evidence>
<keyword evidence="3" id="KW-0804">Transcription</keyword>
<dbReference type="HAMAP" id="MF_00261">
    <property type="entry name" value="RNApol_arch_Rpo11"/>
    <property type="match status" value="1"/>
</dbReference>
<comment type="similarity">
    <text evidence="5">Belongs to the archaeal Rpo11/eukaryotic RPB11/RPC19 RNA polymerase subunit family.</text>
</comment>
<dbReference type="InterPro" id="IPR008193">
    <property type="entry name" value="RNA_pol_Rpb11_13-16kDa_CS"/>
</dbReference>
<protein>
    <recommendedName>
        <fullName evidence="6">DNA-directed RNA polymerase I subunit D</fullName>
    </recommendedName>
</protein>
<evidence type="ECO:0000256" key="1">
    <source>
        <dbReference type="ARBA" id="ARBA00004123"/>
    </source>
</evidence>
<dbReference type="Gene3D" id="3.30.1360.10">
    <property type="entry name" value="RNA polymerase, RBP11-like subunit"/>
    <property type="match status" value="1"/>
</dbReference>
<dbReference type="InterPro" id="IPR022905">
    <property type="entry name" value="Rpo11-like"/>
</dbReference>
<dbReference type="InterPro" id="IPR033898">
    <property type="entry name" value="RNAP_AC19"/>
</dbReference>
<evidence type="ECO:0000256" key="6">
    <source>
        <dbReference type="ARBA" id="ARBA00031757"/>
    </source>
</evidence>
<dbReference type="Pfam" id="PF13656">
    <property type="entry name" value="RNA_pol_L_2"/>
    <property type="match status" value="1"/>
</dbReference>
<evidence type="ECO:0000313" key="9">
    <source>
        <dbReference type="Proteomes" id="UP000825002"/>
    </source>
</evidence>
<accession>A0ABQ7S906</accession>
<comment type="subcellular location">
    <subcellularLocation>
        <location evidence="1">Nucleus</location>
    </subcellularLocation>
</comment>
<evidence type="ECO:0000256" key="3">
    <source>
        <dbReference type="ARBA" id="ARBA00023163"/>
    </source>
</evidence>